<reference evidence="1 2" key="1">
    <citation type="submission" date="2020-02" db="EMBL/GenBank/DDBJ databases">
        <title>Comparative genomics of the hypocrealean fungal genus Beauvera.</title>
        <authorList>
            <person name="Showalter D.N."/>
            <person name="Bushley K.E."/>
            <person name="Rehner S.A."/>
        </authorList>
    </citation>
    <scope>NUCLEOTIDE SEQUENCE [LARGE SCALE GENOMIC DNA]</scope>
    <source>
        <strain evidence="1 2">ARSEF4384</strain>
    </source>
</reference>
<protein>
    <submittedName>
        <fullName evidence="1">Uncharacterized protein</fullName>
    </submittedName>
</protein>
<dbReference type="EMBL" id="JAAHCF010000188">
    <property type="protein sequence ID" value="KAK8146799.1"/>
    <property type="molecule type" value="Genomic_DNA"/>
</dbReference>
<dbReference type="AlphaFoldDB" id="A0AAW0RX29"/>
<sequence>MAGAAVPTMYWPSRLLINDFVDPGKFRKHRHRGVDQRDMLTTCVFNVLSRNQAQWAALIGVSRRAWSRNGFGR</sequence>
<name>A0AAW0RX29_9HYPO</name>
<keyword evidence="2" id="KW-1185">Reference proteome</keyword>
<evidence type="ECO:0000313" key="1">
    <source>
        <dbReference type="EMBL" id="KAK8146799.1"/>
    </source>
</evidence>
<proteinExistence type="predicted"/>
<organism evidence="1 2">
    <name type="scientific">Beauveria asiatica</name>
    <dbReference type="NCBI Taxonomy" id="1069075"/>
    <lineage>
        <taxon>Eukaryota</taxon>
        <taxon>Fungi</taxon>
        <taxon>Dikarya</taxon>
        <taxon>Ascomycota</taxon>
        <taxon>Pezizomycotina</taxon>
        <taxon>Sordariomycetes</taxon>
        <taxon>Hypocreomycetidae</taxon>
        <taxon>Hypocreales</taxon>
        <taxon>Cordycipitaceae</taxon>
        <taxon>Beauveria</taxon>
    </lineage>
</organism>
<dbReference type="Proteomes" id="UP001397290">
    <property type="component" value="Unassembled WGS sequence"/>
</dbReference>
<comment type="caution">
    <text evidence="1">The sequence shown here is derived from an EMBL/GenBank/DDBJ whole genome shotgun (WGS) entry which is preliminary data.</text>
</comment>
<evidence type="ECO:0000313" key="2">
    <source>
        <dbReference type="Proteomes" id="UP001397290"/>
    </source>
</evidence>
<gene>
    <name evidence="1" type="ORF">G3M48_002564</name>
</gene>
<accession>A0AAW0RX29</accession>